<dbReference type="Pfam" id="PF03756">
    <property type="entry name" value="AfsA"/>
    <property type="match status" value="1"/>
</dbReference>
<evidence type="ECO:0000313" key="3">
    <source>
        <dbReference type="Proteomes" id="UP000325827"/>
    </source>
</evidence>
<name>A0A5J5J9B4_9MICO</name>
<proteinExistence type="predicted"/>
<dbReference type="EMBL" id="VYSA01000001">
    <property type="protein sequence ID" value="KAA9111388.1"/>
    <property type="molecule type" value="Genomic_DNA"/>
</dbReference>
<dbReference type="InterPro" id="IPR005509">
    <property type="entry name" value="AfsA_hotdog_dom"/>
</dbReference>
<sequence length="282" mass="30515">MWMLIYPTGPDLSFARTVHRGLVHKSAVGEVFVTDSARVAEDSYVVAAQWPRKHWYFGEPAVSLNPLLVAETLRQACLVIVTGHLGVPTDARVRVDDVAVFLDCALLPCLLPAEVTMKIDANVTPSADGPIRSIAARAAFVYEGEQFATATGRSTMAPAVLSNSLRKPRDADGDDAVIDVRPEWPQVEVDHEHAVYCDHQTDHIPAMLLIDAALSSVRGKLTESAGVVGFEATFDGIVEWEPSAVMRLSFDEEDPRGVSVDVIQGGRRRAEIVVLAASEASS</sequence>
<protein>
    <recommendedName>
        <fullName evidence="1">A-factor biosynthesis hotdog domain-containing protein</fullName>
    </recommendedName>
</protein>
<gene>
    <name evidence="2" type="ORF">F6B43_07365</name>
</gene>
<dbReference type="OrthoDB" id="7838374at2"/>
<keyword evidence="3" id="KW-1185">Reference proteome</keyword>
<organism evidence="2 3">
    <name type="scientific">Microbacterium rhizomatis</name>
    <dbReference type="NCBI Taxonomy" id="1631477"/>
    <lineage>
        <taxon>Bacteria</taxon>
        <taxon>Bacillati</taxon>
        <taxon>Actinomycetota</taxon>
        <taxon>Actinomycetes</taxon>
        <taxon>Micrococcales</taxon>
        <taxon>Microbacteriaceae</taxon>
        <taxon>Microbacterium</taxon>
    </lineage>
</organism>
<accession>A0A5J5J9B4</accession>
<dbReference type="AlphaFoldDB" id="A0A5J5J9B4"/>
<comment type="caution">
    <text evidence="2">The sequence shown here is derived from an EMBL/GenBank/DDBJ whole genome shotgun (WGS) entry which is preliminary data.</text>
</comment>
<evidence type="ECO:0000259" key="1">
    <source>
        <dbReference type="Pfam" id="PF03756"/>
    </source>
</evidence>
<feature type="domain" description="A-factor biosynthesis hotdog" evidence="1">
    <location>
        <begin position="22"/>
        <end position="155"/>
    </location>
</feature>
<reference evidence="3" key="1">
    <citation type="submission" date="2019-09" db="EMBL/GenBank/DDBJ databases">
        <title>Mumia zhuanghuii sp. nov. isolated from the intestinal contents of plateau pika (Ochotona curzoniae) in the Qinghai-Tibet plateau of China.</title>
        <authorList>
            <person name="Tian Z."/>
        </authorList>
    </citation>
    <scope>NUCLEOTIDE SEQUENCE [LARGE SCALE GENOMIC DNA]</scope>
    <source>
        <strain evidence="3">JCM 30598</strain>
    </source>
</reference>
<dbReference type="Proteomes" id="UP000325827">
    <property type="component" value="Unassembled WGS sequence"/>
</dbReference>
<evidence type="ECO:0000313" key="2">
    <source>
        <dbReference type="EMBL" id="KAA9111388.1"/>
    </source>
</evidence>